<dbReference type="InterPro" id="IPR003661">
    <property type="entry name" value="HisK_dim/P_dom"/>
</dbReference>
<comment type="caution">
    <text evidence="9">The sequence shown here is derived from an EMBL/GenBank/DDBJ whole genome shotgun (WGS) entry which is preliminary data.</text>
</comment>
<dbReference type="InterPro" id="IPR036890">
    <property type="entry name" value="HATPase_C_sf"/>
</dbReference>
<dbReference type="InterPro" id="IPR050351">
    <property type="entry name" value="BphY/WalK/GraS-like"/>
</dbReference>
<keyword evidence="3" id="KW-0597">Phosphoprotein</keyword>
<dbReference type="SMART" id="SM00388">
    <property type="entry name" value="HisKA"/>
    <property type="match status" value="1"/>
</dbReference>
<feature type="coiled-coil region" evidence="7">
    <location>
        <begin position="16"/>
        <end position="53"/>
    </location>
</feature>
<evidence type="ECO:0000256" key="7">
    <source>
        <dbReference type="SAM" id="Coils"/>
    </source>
</evidence>
<keyword evidence="5" id="KW-0418">Kinase</keyword>
<dbReference type="FunFam" id="3.30.565.10:FF:000006">
    <property type="entry name" value="Sensor histidine kinase WalK"/>
    <property type="match status" value="1"/>
</dbReference>
<dbReference type="SUPFAM" id="SSF55874">
    <property type="entry name" value="ATPase domain of HSP90 chaperone/DNA topoisomerase II/histidine kinase"/>
    <property type="match status" value="1"/>
</dbReference>
<evidence type="ECO:0000256" key="6">
    <source>
        <dbReference type="ARBA" id="ARBA00023012"/>
    </source>
</evidence>
<dbReference type="InterPro" id="IPR005467">
    <property type="entry name" value="His_kinase_dom"/>
</dbReference>
<keyword evidence="7" id="KW-0175">Coiled coil</keyword>
<evidence type="ECO:0000256" key="3">
    <source>
        <dbReference type="ARBA" id="ARBA00022553"/>
    </source>
</evidence>
<organism evidence="9 10">
    <name type="scientific">Candidatus Portnoybacteria bacterium CG11_big_fil_rev_8_21_14_0_20_44_10</name>
    <dbReference type="NCBI Taxonomy" id="1974818"/>
    <lineage>
        <taxon>Bacteria</taxon>
        <taxon>Candidatus Portnoyibacteriota</taxon>
    </lineage>
</organism>
<dbReference type="PRINTS" id="PR00344">
    <property type="entry name" value="BCTRLSENSOR"/>
</dbReference>
<evidence type="ECO:0000256" key="4">
    <source>
        <dbReference type="ARBA" id="ARBA00022679"/>
    </source>
</evidence>
<feature type="domain" description="Histidine kinase" evidence="8">
    <location>
        <begin position="88"/>
        <end position="306"/>
    </location>
</feature>
<dbReference type="InterPro" id="IPR003594">
    <property type="entry name" value="HATPase_dom"/>
</dbReference>
<evidence type="ECO:0000313" key="10">
    <source>
        <dbReference type="Proteomes" id="UP000231550"/>
    </source>
</evidence>
<dbReference type="Gene3D" id="3.30.565.10">
    <property type="entry name" value="Histidine kinase-like ATPase, C-terminal domain"/>
    <property type="match status" value="1"/>
</dbReference>
<reference evidence="9 10" key="1">
    <citation type="submission" date="2017-09" db="EMBL/GenBank/DDBJ databases">
        <title>Depth-based differentiation of microbial function through sediment-hosted aquifers and enrichment of novel symbionts in the deep terrestrial subsurface.</title>
        <authorList>
            <person name="Probst A.J."/>
            <person name="Ladd B."/>
            <person name="Jarett J.K."/>
            <person name="Geller-Mcgrath D.E."/>
            <person name="Sieber C.M."/>
            <person name="Emerson J.B."/>
            <person name="Anantharaman K."/>
            <person name="Thomas B.C."/>
            <person name="Malmstrom R."/>
            <person name="Stieglmeier M."/>
            <person name="Klingl A."/>
            <person name="Woyke T."/>
            <person name="Ryan C.M."/>
            <person name="Banfield J.F."/>
        </authorList>
    </citation>
    <scope>NUCLEOTIDE SEQUENCE [LARGE SCALE GENOMIC DNA]</scope>
    <source>
        <strain evidence="9">CG11_big_fil_rev_8_21_14_0_20_44_10</strain>
    </source>
</reference>
<keyword evidence="6" id="KW-0902">Two-component regulatory system</keyword>
<dbReference type="GO" id="GO:0016036">
    <property type="term" value="P:cellular response to phosphate starvation"/>
    <property type="evidence" value="ECO:0007669"/>
    <property type="project" value="TreeGrafter"/>
</dbReference>
<dbReference type="SMART" id="SM00387">
    <property type="entry name" value="HATPase_c"/>
    <property type="match status" value="1"/>
</dbReference>
<evidence type="ECO:0000313" key="9">
    <source>
        <dbReference type="EMBL" id="PIQ74163.1"/>
    </source>
</evidence>
<dbReference type="Pfam" id="PF02518">
    <property type="entry name" value="HATPase_c"/>
    <property type="match status" value="1"/>
</dbReference>
<gene>
    <name evidence="9" type="ORF">COV85_03615</name>
</gene>
<dbReference type="EMBL" id="PCVN01000093">
    <property type="protein sequence ID" value="PIQ74163.1"/>
    <property type="molecule type" value="Genomic_DNA"/>
</dbReference>
<dbReference type="GO" id="GO:0004721">
    <property type="term" value="F:phosphoprotein phosphatase activity"/>
    <property type="evidence" value="ECO:0007669"/>
    <property type="project" value="TreeGrafter"/>
</dbReference>
<dbReference type="AlphaFoldDB" id="A0A2H0KPU1"/>
<dbReference type="Pfam" id="PF00512">
    <property type="entry name" value="HisKA"/>
    <property type="match status" value="1"/>
</dbReference>
<dbReference type="PANTHER" id="PTHR45453">
    <property type="entry name" value="PHOSPHATE REGULON SENSOR PROTEIN PHOR"/>
    <property type="match status" value="1"/>
</dbReference>
<evidence type="ECO:0000259" key="8">
    <source>
        <dbReference type="PROSITE" id="PS50109"/>
    </source>
</evidence>
<protein>
    <recommendedName>
        <fullName evidence="2">histidine kinase</fullName>
        <ecNumber evidence="2">2.7.13.3</ecNumber>
    </recommendedName>
</protein>
<dbReference type="GO" id="GO:0005886">
    <property type="term" value="C:plasma membrane"/>
    <property type="evidence" value="ECO:0007669"/>
    <property type="project" value="TreeGrafter"/>
</dbReference>
<comment type="catalytic activity">
    <reaction evidence="1">
        <text>ATP + protein L-histidine = ADP + protein N-phospho-L-histidine.</text>
        <dbReference type="EC" id="2.7.13.3"/>
    </reaction>
</comment>
<dbReference type="CDD" id="cd00082">
    <property type="entry name" value="HisKA"/>
    <property type="match status" value="1"/>
</dbReference>
<accession>A0A2H0KPU1</accession>
<dbReference type="PROSITE" id="PS50109">
    <property type="entry name" value="HIS_KIN"/>
    <property type="match status" value="1"/>
</dbReference>
<dbReference type="InterPro" id="IPR004358">
    <property type="entry name" value="Sig_transdc_His_kin-like_C"/>
</dbReference>
<sequence>MPDEISGINLEKGSLLTRVRKVLEEREKKIHELNKAKTELEEANKRLAALLNENYEVGKILVRRDMELSEANRRLIALDESKSEFVSVAAHQLRTPLTGVKWAFNELLDKELGKLNSGQQAVTEDGLKSSIRIIDLVNKLLNVARIEEGKYGINPKKQSFINLLKSVAERMKQGADNKGIIFAVDISPDIPLIKIDEEKMGIALENLIDNAIKYTLPGGKVTVEAFLGEDGVKIEISDTGIGIPEEQIERLFSKFFRGDNALRLQTSGTGLGLYVVKNIIEGHDGTIDIESIDGKGTVATITLPCA</sequence>
<dbReference type="SUPFAM" id="SSF47384">
    <property type="entry name" value="Homodimeric domain of signal transducing histidine kinase"/>
    <property type="match status" value="1"/>
</dbReference>
<dbReference type="InterPro" id="IPR036097">
    <property type="entry name" value="HisK_dim/P_sf"/>
</dbReference>
<evidence type="ECO:0000256" key="2">
    <source>
        <dbReference type="ARBA" id="ARBA00012438"/>
    </source>
</evidence>
<dbReference type="PANTHER" id="PTHR45453:SF1">
    <property type="entry name" value="PHOSPHATE REGULON SENSOR PROTEIN PHOR"/>
    <property type="match status" value="1"/>
</dbReference>
<dbReference type="GO" id="GO:0000155">
    <property type="term" value="F:phosphorelay sensor kinase activity"/>
    <property type="evidence" value="ECO:0007669"/>
    <property type="project" value="InterPro"/>
</dbReference>
<dbReference type="EC" id="2.7.13.3" evidence="2"/>
<dbReference type="Proteomes" id="UP000231550">
    <property type="component" value="Unassembled WGS sequence"/>
</dbReference>
<keyword evidence="4" id="KW-0808">Transferase</keyword>
<evidence type="ECO:0000256" key="1">
    <source>
        <dbReference type="ARBA" id="ARBA00000085"/>
    </source>
</evidence>
<evidence type="ECO:0000256" key="5">
    <source>
        <dbReference type="ARBA" id="ARBA00022777"/>
    </source>
</evidence>
<proteinExistence type="predicted"/>
<dbReference type="Gene3D" id="1.10.287.130">
    <property type="match status" value="1"/>
</dbReference>
<dbReference type="CDD" id="cd00075">
    <property type="entry name" value="HATPase"/>
    <property type="match status" value="1"/>
</dbReference>
<name>A0A2H0KPU1_9BACT</name>